<proteinExistence type="predicted"/>
<dbReference type="InterPro" id="IPR018714">
    <property type="entry name" value="DUF2237"/>
</dbReference>
<dbReference type="Proteomes" id="UP000192333">
    <property type="component" value="Chromosome I"/>
</dbReference>
<organism evidence="1 2">
    <name type="scientific">Aquiflexum balticum DSM 16537</name>
    <dbReference type="NCBI Taxonomy" id="758820"/>
    <lineage>
        <taxon>Bacteria</taxon>
        <taxon>Pseudomonadati</taxon>
        <taxon>Bacteroidota</taxon>
        <taxon>Cytophagia</taxon>
        <taxon>Cytophagales</taxon>
        <taxon>Cyclobacteriaceae</taxon>
        <taxon>Aquiflexum</taxon>
    </lineage>
</organism>
<name>A0A1W2H6G2_9BACT</name>
<dbReference type="AlphaFoldDB" id="A0A1W2H6G2"/>
<gene>
    <name evidence="1" type="ORF">SAMN00777080_2974</name>
</gene>
<dbReference type="EMBL" id="LT838813">
    <property type="protein sequence ID" value="SMD44354.1"/>
    <property type="molecule type" value="Genomic_DNA"/>
</dbReference>
<dbReference type="OrthoDB" id="9792525at2"/>
<evidence type="ECO:0008006" key="3">
    <source>
        <dbReference type="Google" id="ProtNLM"/>
    </source>
</evidence>
<dbReference type="PANTHER" id="PTHR37466:SF1">
    <property type="entry name" value="SLR1628 PROTEIN"/>
    <property type="match status" value="1"/>
</dbReference>
<reference evidence="2" key="1">
    <citation type="submission" date="2017-04" db="EMBL/GenBank/DDBJ databases">
        <authorList>
            <person name="Varghese N."/>
            <person name="Submissions S."/>
        </authorList>
    </citation>
    <scope>NUCLEOTIDE SEQUENCE [LARGE SCALE GENOMIC DNA]</scope>
    <source>
        <strain evidence="2">DSM 16537</strain>
    </source>
</reference>
<dbReference type="Gene3D" id="3.30.56.110">
    <property type="entry name" value="Protein of unknown function DUF2237"/>
    <property type="match status" value="1"/>
</dbReference>
<dbReference type="PANTHER" id="PTHR37466">
    <property type="entry name" value="SLR1628 PROTEIN"/>
    <property type="match status" value="1"/>
</dbReference>
<keyword evidence="2" id="KW-1185">Reference proteome</keyword>
<accession>A0A1W2H6G2</accession>
<sequence length="119" mass="13321">MASNVFGEELIVCSSEPLTGYYRNGCCETGVDDLGTHTVCAVMTDEFLQFSFKMGNDLITPRPEWSFQGLKAGDKWCLCAGRWMEAYRAGCAPKVILEACNEKTLQYISLEELVVFSFH</sequence>
<dbReference type="RefSeq" id="WP_084121139.1">
    <property type="nucleotide sequence ID" value="NZ_LT838813.1"/>
</dbReference>
<dbReference type="STRING" id="758820.SAMN00777080_2974"/>
<evidence type="ECO:0000313" key="2">
    <source>
        <dbReference type="Proteomes" id="UP000192333"/>
    </source>
</evidence>
<dbReference type="Pfam" id="PF09996">
    <property type="entry name" value="DUF2237"/>
    <property type="match status" value="1"/>
</dbReference>
<evidence type="ECO:0000313" key="1">
    <source>
        <dbReference type="EMBL" id="SMD44354.1"/>
    </source>
</evidence>
<protein>
    <recommendedName>
        <fullName evidence="3">DUF2237 domain-containing protein</fullName>
    </recommendedName>
</protein>